<keyword evidence="9" id="KW-1185">Reference proteome</keyword>
<comment type="function">
    <text evidence="5">Responsible for synthesis of pseudouridine from uracil.</text>
</comment>
<dbReference type="EMBL" id="CP038865">
    <property type="protein sequence ID" value="QCA29048.1"/>
    <property type="molecule type" value="Genomic_DNA"/>
</dbReference>
<dbReference type="RefSeq" id="WP_135254581.1">
    <property type="nucleotide sequence ID" value="NZ_CP038865.1"/>
</dbReference>
<protein>
    <recommendedName>
        <fullName evidence="5">Pseudouridine synthase</fullName>
        <ecNumber evidence="5">5.4.99.-</ecNumber>
    </recommendedName>
</protein>
<reference evidence="8 10" key="1">
    <citation type="submission" date="2019-03" db="EMBL/GenBank/DDBJ databases">
        <title>Vagococcus sp. was isolated fron gut of Carduelis flavirostris.</title>
        <authorList>
            <person name="Ge Y."/>
        </authorList>
    </citation>
    <scope>NUCLEOTIDE SEQUENCE [LARGE SCALE GENOMIC DNA]</scope>
    <source>
        <strain evidence="8 10">CF-210</strain>
    </source>
</reference>
<dbReference type="InterPro" id="IPR006145">
    <property type="entry name" value="PsdUridine_synth_RsuA/RluA"/>
</dbReference>
<dbReference type="InterPro" id="IPR006224">
    <property type="entry name" value="PsdUridine_synth_RluA-like_CS"/>
</dbReference>
<evidence type="ECO:0000313" key="9">
    <source>
        <dbReference type="Proteomes" id="UP000296883"/>
    </source>
</evidence>
<dbReference type="GO" id="GO:0140098">
    <property type="term" value="F:catalytic activity, acting on RNA"/>
    <property type="evidence" value="ECO:0007669"/>
    <property type="project" value="UniProtKB-ARBA"/>
</dbReference>
<feature type="domain" description="Pseudouridine synthase RsuA/RluA-like" evidence="6">
    <location>
        <begin position="89"/>
        <end position="239"/>
    </location>
</feature>
<dbReference type="AlphaFoldDB" id="A0AAJ5EEZ6"/>
<dbReference type="Gene3D" id="3.30.2350.10">
    <property type="entry name" value="Pseudouridine synthase"/>
    <property type="match status" value="1"/>
</dbReference>
<keyword evidence="3 5" id="KW-0413">Isomerase</keyword>
<dbReference type="EMBL" id="SRHU01000023">
    <property type="protein sequence ID" value="TFZ40976.1"/>
    <property type="molecule type" value="Genomic_DNA"/>
</dbReference>
<evidence type="ECO:0000256" key="1">
    <source>
        <dbReference type="ARBA" id="ARBA00000073"/>
    </source>
</evidence>
<dbReference type="GO" id="GO:0009982">
    <property type="term" value="F:pseudouridine synthase activity"/>
    <property type="evidence" value="ECO:0007669"/>
    <property type="project" value="InterPro"/>
</dbReference>
<dbReference type="GO" id="GO:0003723">
    <property type="term" value="F:RNA binding"/>
    <property type="evidence" value="ECO:0007669"/>
    <property type="project" value="InterPro"/>
</dbReference>
<gene>
    <name evidence="8" type="ORF">E4031_06225</name>
    <name evidence="7" type="ORF">E4Z98_06870</name>
</gene>
<dbReference type="CDD" id="cd02869">
    <property type="entry name" value="PseudoU_synth_RluA_like"/>
    <property type="match status" value="1"/>
</dbReference>
<dbReference type="Proteomes" id="UP000296883">
    <property type="component" value="Chromosome"/>
</dbReference>
<dbReference type="PANTHER" id="PTHR21600">
    <property type="entry name" value="MITOCHONDRIAL RNA PSEUDOURIDINE SYNTHASE"/>
    <property type="match status" value="1"/>
</dbReference>
<dbReference type="InterPro" id="IPR020103">
    <property type="entry name" value="PsdUridine_synth_cat_dom_sf"/>
</dbReference>
<evidence type="ECO:0000313" key="10">
    <source>
        <dbReference type="Proteomes" id="UP000297725"/>
    </source>
</evidence>
<reference evidence="7 9" key="2">
    <citation type="journal article" date="2020" name="Int. J. Syst. Evol. Microbiol.">
        <title>Vagococcus xieshaowenii sp. nov., isolated from snow finch (Montifringilla taczanowskii) cloacal content.</title>
        <authorList>
            <person name="Ge Y."/>
            <person name="Yang J."/>
            <person name="Lai X.H."/>
            <person name="Zhang G."/>
            <person name="Jin D."/>
            <person name="Lu S."/>
            <person name="Wang B."/>
            <person name="Huang Y."/>
            <person name="Huang Y."/>
            <person name="Ren Z."/>
            <person name="Zhang X."/>
            <person name="Xu J."/>
        </authorList>
    </citation>
    <scope>NUCLEOTIDE SEQUENCE [LARGE SCALE GENOMIC DNA]</scope>
    <source>
        <strain evidence="9">personal::cf-49</strain>
        <strain evidence="7">Personal::cf-49</strain>
    </source>
</reference>
<feature type="active site" evidence="4">
    <location>
        <position position="134"/>
    </location>
</feature>
<dbReference type="SUPFAM" id="SSF55120">
    <property type="entry name" value="Pseudouridine synthase"/>
    <property type="match status" value="1"/>
</dbReference>
<dbReference type="GO" id="GO:0000455">
    <property type="term" value="P:enzyme-directed rRNA pseudouridine synthesis"/>
    <property type="evidence" value="ECO:0007669"/>
    <property type="project" value="TreeGrafter"/>
</dbReference>
<evidence type="ECO:0000259" key="6">
    <source>
        <dbReference type="Pfam" id="PF00849"/>
    </source>
</evidence>
<dbReference type="InterPro" id="IPR050188">
    <property type="entry name" value="RluA_PseudoU_synthase"/>
</dbReference>
<evidence type="ECO:0000256" key="5">
    <source>
        <dbReference type="RuleBase" id="RU362028"/>
    </source>
</evidence>
<evidence type="ECO:0000313" key="7">
    <source>
        <dbReference type="EMBL" id="QCA29048.1"/>
    </source>
</evidence>
<organism evidence="8 10">
    <name type="scientific">Vagococcus xieshaowenii</name>
    <dbReference type="NCBI Taxonomy" id="2562451"/>
    <lineage>
        <taxon>Bacteria</taxon>
        <taxon>Bacillati</taxon>
        <taxon>Bacillota</taxon>
        <taxon>Bacilli</taxon>
        <taxon>Lactobacillales</taxon>
        <taxon>Enterococcaceae</taxon>
        <taxon>Vagococcus</taxon>
    </lineage>
</organism>
<evidence type="ECO:0000256" key="3">
    <source>
        <dbReference type="ARBA" id="ARBA00023235"/>
    </source>
</evidence>
<sequence>MQYSITLPTNFETCDIQTLLEIKWLVPRKVRHFLRTKKNILVNGQTLLFHEMVHAGDVITLTFEESDYPNYNVLKGNGYDLEVLFEDEHLIIVDKPIKMKTHPNEAAEDDTLLNHVASYLTPQGVLPYVVHRLDMETSGLIMFAKNPFILPIIGRMLEEKNIKRSYHALIKGQLTKDYLTVNKKIGRDRHDRRKRRIDERSGKTAITHFATIDSNQQSSLLRCELETGRTHQIRVHLQSLGHPIIGDPLYNPKSRGERLMLHAFALHFTHPLTDQEIHCQSNTSGFSLKSFHNK</sequence>
<evidence type="ECO:0000256" key="4">
    <source>
        <dbReference type="PIRSR" id="PIRSR606225-1"/>
    </source>
</evidence>
<dbReference type="PROSITE" id="PS01129">
    <property type="entry name" value="PSI_RLU"/>
    <property type="match status" value="1"/>
</dbReference>
<dbReference type="EC" id="5.4.99.-" evidence="5"/>
<accession>A0AAJ5EEZ6</accession>
<evidence type="ECO:0000313" key="8">
    <source>
        <dbReference type="EMBL" id="TFZ40976.1"/>
    </source>
</evidence>
<proteinExistence type="inferred from homology"/>
<dbReference type="Proteomes" id="UP000297725">
    <property type="component" value="Unassembled WGS sequence"/>
</dbReference>
<dbReference type="NCBIfam" id="TIGR00005">
    <property type="entry name" value="rluA_subfam"/>
    <property type="match status" value="1"/>
</dbReference>
<evidence type="ECO:0000256" key="2">
    <source>
        <dbReference type="ARBA" id="ARBA00010876"/>
    </source>
</evidence>
<name>A0AAJ5EEZ6_9ENTE</name>
<comment type="similarity">
    <text evidence="2 5">Belongs to the pseudouridine synthase RluA family.</text>
</comment>
<dbReference type="InterPro" id="IPR006225">
    <property type="entry name" value="PsdUridine_synth_RluC/D"/>
</dbReference>
<dbReference type="Pfam" id="PF00849">
    <property type="entry name" value="PseudoU_synth_2"/>
    <property type="match status" value="1"/>
</dbReference>
<comment type="catalytic activity">
    <reaction evidence="1 5">
        <text>a uridine in RNA = a pseudouridine in RNA</text>
        <dbReference type="Rhea" id="RHEA:48348"/>
        <dbReference type="Rhea" id="RHEA-COMP:12068"/>
        <dbReference type="Rhea" id="RHEA-COMP:12069"/>
        <dbReference type="ChEBI" id="CHEBI:65314"/>
        <dbReference type="ChEBI" id="CHEBI:65315"/>
    </reaction>
</comment>
<dbReference type="PANTHER" id="PTHR21600:SF44">
    <property type="entry name" value="RIBOSOMAL LARGE SUBUNIT PSEUDOURIDINE SYNTHASE D"/>
    <property type="match status" value="1"/>
</dbReference>